<gene>
    <name evidence="8" type="primary">LOC114324723</name>
</gene>
<keyword evidence="5" id="KW-0472">Membrane</keyword>
<keyword evidence="3 4" id="KW-0808">Transferase</keyword>
<dbReference type="PANTHER" id="PTHR48043">
    <property type="entry name" value="EG:EG0003.4 PROTEIN-RELATED"/>
    <property type="match status" value="1"/>
</dbReference>
<dbReference type="RefSeq" id="XP_028128362.1">
    <property type="nucleotide sequence ID" value="XM_028272561.1"/>
</dbReference>
<dbReference type="PANTHER" id="PTHR48043:SF114">
    <property type="entry name" value="IP04436P-RELATED"/>
    <property type="match status" value="1"/>
</dbReference>
<dbReference type="InParanoid" id="A0A6P7F0G7"/>
<keyword evidence="5" id="KW-0732">Signal</keyword>
<feature type="chain" id="PRO_5028522644" description="UDP-glucuronosyltransferase" evidence="5">
    <location>
        <begin position="19"/>
        <end position="513"/>
    </location>
</feature>
<dbReference type="OrthoDB" id="5835829at2759"/>
<evidence type="ECO:0000313" key="8">
    <source>
        <dbReference type="RefSeq" id="XP_028128362.1"/>
    </source>
</evidence>
<keyword evidence="5" id="KW-0812">Transmembrane</keyword>
<dbReference type="InterPro" id="IPR035595">
    <property type="entry name" value="UDP_glycos_trans_CS"/>
</dbReference>
<evidence type="ECO:0000256" key="5">
    <source>
        <dbReference type="RuleBase" id="RU362059"/>
    </source>
</evidence>
<dbReference type="FunCoup" id="A0A6P7F0G7">
    <property type="interactions" value="244"/>
</dbReference>
<protein>
    <recommendedName>
        <fullName evidence="5">UDP-glucuronosyltransferase</fullName>
        <ecNumber evidence="5">2.4.1.17</ecNumber>
    </recommendedName>
</protein>
<dbReference type="GO" id="GO:0016020">
    <property type="term" value="C:membrane"/>
    <property type="evidence" value="ECO:0007669"/>
    <property type="project" value="UniProtKB-SubCell"/>
</dbReference>
<reference evidence="6" key="2">
    <citation type="submission" date="2025-05" db="UniProtKB">
        <authorList>
            <consortium name="EnsemblMetazoa"/>
        </authorList>
    </citation>
    <scope>IDENTIFICATION</scope>
</reference>
<keyword evidence="7" id="KW-1185">Reference proteome</keyword>
<reference evidence="8" key="1">
    <citation type="submission" date="2025-04" db="UniProtKB">
        <authorList>
            <consortium name="RefSeq"/>
        </authorList>
    </citation>
    <scope>IDENTIFICATION</scope>
    <source>
        <tissue evidence="8">Whole insect</tissue>
    </source>
</reference>
<keyword evidence="2 4" id="KW-0328">Glycosyltransferase</keyword>
<evidence type="ECO:0000313" key="7">
    <source>
        <dbReference type="Proteomes" id="UP001652700"/>
    </source>
</evidence>
<comment type="subcellular location">
    <subcellularLocation>
        <location evidence="5">Membrane</location>
        <topology evidence="5">Single-pass membrane protein</topology>
    </subcellularLocation>
</comment>
<proteinExistence type="inferred from homology"/>
<dbReference type="EnsemblMetazoa" id="XM_028272561.2">
    <property type="protein sequence ID" value="XP_028128362.1"/>
    <property type="gene ID" value="LOC114326217"/>
</dbReference>
<dbReference type="SUPFAM" id="SSF53756">
    <property type="entry name" value="UDP-Glycosyltransferase/glycogen phosphorylase"/>
    <property type="match status" value="1"/>
</dbReference>
<keyword evidence="5" id="KW-1133">Transmembrane helix</keyword>
<feature type="signal peptide" evidence="5">
    <location>
        <begin position="1"/>
        <end position="18"/>
    </location>
</feature>
<dbReference type="FunFam" id="3.40.50.2000:FF:000050">
    <property type="entry name" value="UDP-glucuronosyltransferase"/>
    <property type="match status" value="1"/>
</dbReference>
<dbReference type="InterPro" id="IPR050271">
    <property type="entry name" value="UDP-glycosyltransferase"/>
</dbReference>
<comment type="catalytic activity">
    <reaction evidence="5">
        <text>glucuronate acceptor + UDP-alpha-D-glucuronate = acceptor beta-D-glucuronoside + UDP + H(+)</text>
        <dbReference type="Rhea" id="RHEA:21032"/>
        <dbReference type="ChEBI" id="CHEBI:15378"/>
        <dbReference type="ChEBI" id="CHEBI:58052"/>
        <dbReference type="ChEBI" id="CHEBI:58223"/>
        <dbReference type="ChEBI" id="CHEBI:132367"/>
        <dbReference type="ChEBI" id="CHEBI:132368"/>
        <dbReference type="EC" id="2.4.1.17"/>
    </reaction>
</comment>
<evidence type="ECO:0000256" key="3">
    <source>
        <dbReference type="ARBA" id="ARBA00022679"/>
    </source>
</evidence>
<organism evidence="8">
    <name type="scientific">Diabrotica virgifera virgifera</name>
    <name type="common">western corn rootworm</name>
    <dbReference type="NCBI Taxonomy" id="50390"/>
    <lineage>
        <taxon>Eukaryota</taxon>
        <taxon>Metazoa</taxon>
        <taxon>Ecdysozoa</taxon>
        <taxon>Arthropoda</taxon>
        <taxon>Hexapoda</taxon>
        <taxon>Insecta</taxon>
        <taxon>Pterygota</taxon>
        <taxon>Neoptera</taxon>
        <taxon>Endopterygota</taxon>
        <taxon>Coleoptera</taxon>
        <taxon>Polyphaga</taxon>
        <taxon>Cucujiformia</taxon>
        <taxon>Chrysomeloidea</taxon>
        <taxon>Chrysomelidae</taxon>
        <taxon>Galerucinae</taxon>
        <taxon>Diabroticina</taxon>
        <taxon>Diabroticites</taxon>
        <taxon>Diabrotica</taxon>
    </lineage>
</organism>
<dbReference type="AlphaFoldDB" id="A0A6P7F0G7"/>
<dbReference type="GO" id="GO:0015020">
    <property type="term" value="F:glucuronosyltransferase activity"/>
    <property type="evidence" value="ECO:0007669"/>
    <property type="project" value="UniProtKB-EC"/>
</dbReference>
<evidence type="ECO:0000313" key="6">
    <source>
        <dbReference type="EnsemblMetazoa" id="XP_028128362.1"/>
    </source>
</evidence>
<evidence type="ECO:0000256" key="2">
    <source>
        <dbReference type="ARBA" id="ARBA00022676"/>
    </source>
</evidence>
<dbReference type="PROSITE" id="PS00375">
    <property type="entry name" value="UDPGT"/>
    <property type="match status" value="1"/>
</dbReference>
<dbReference type="KEGG" id="dvv:114326217"/>
<evidence type="ECO:0000256" key="4">
    <source>
        <dbReference type="RuleBase" id="RU003718"/>
    </source>
</evidence>
<dbReference type="Gene3D" id="3.40.50.2000">
    <property type="entry name" value="Glycogen Phosphorylase B"/>
    <property type="match status" value="2"/>
</dbReference>
<dbReference type="CDD" id="cd03784">
    <property type="entry name" value="GT1_Gtf-like"/>
    <property type="match status" value="1"/>
</dbReference>
<dbReference type="Pfam" id="PF00201">
    <property type="entry name" value="UDPGT"/>
    <property type="match status" value="1"/>
</dbReference>
<feature type="transmembrane region" description="Helical" evidence="5">
    <location>
        <begin position="476"/>
        <end position="499"/>
    </location>
</feature>
<dbReference type="InterPro" id="IPR002213">
    <property type="entry name" value="UDP_glucos_trans"/>
</dbReference>
<accession>A0A6P7F0G7</accession>
<sequence length="513" mass="58219">MWNINILFLLCLLPSAFSANILGIFPVHIKSHMTIFSALMDELVNRGHNVTVIGTYPVKNPRPNLTNIDISEFIPNLVETFPMDDGLIINNNRLTRYLEPKMVFDLADAACLGLSSEKLHRFLSSNPVMDVIIIEDFNTHCYFCIIDKLGAPVIAITTTLPPPWTNIKYGIPNNPAVVPNPILPLTDKMDLLERVENTVITFMHVLMFKLMREFKDKDVAEKYMGVKPAQLEMLSVNSSLIFTNTHFSLSYAKSLPPNVIEVGGMHIKKPNVLPEDLKKWIEDSPEGVIYFCMGSMTKGHTFPKRQKEAFLQAFDLLPYRVLWKYENESMEGKSDKILLRKWLPQLDVLCHPNVKLFISHGGMLGTMEAVYCGVPILVMPQFGDQFSNAVVLEANGGGIMLRTSDVTEETAYRSIRQAIKMKDQAVALSERFKDRPLPPLDTAVYWTEYVVKHKGAPFMKTAAADMPFYQYYLLDVLGLIFVILGFIIYLTVYVTRLILRIMLRVSAKKVKTQ</sequence>
<name>A0A6P7F0G7_DIAVI</name>
<evidence type="ECO:0000256" key="1">
    <source>
        <dbReference type="ARBA" id="ARBA00009995"/>
    </source>
</evidence>
<comment type="similarity">
    <text evidence="1 4">Belongs to the UDP-glycosyltransferase family.</text>
</comment>
<dbReference type="Proteomes" id="UP001652700">
    <property type="component" value="Unplaced"/>
</dbReference>
<dbReference type="EC" id="2.4.1.17" evidence="5"/>